<sequence length="141" mass="15180">MTRMLFSYNHDKSGEAWSHEQFQQLIAAALADSQVTVSAMEHAHWLVEVSGDELEPAQIGQLIAAHIAQQRFGSTPPVEVLALGGQKTAPSTFSALGVGDWGVDVVESHNAQSFLDGIAWSATVQSKDNNVIFKVMSISSN</sequence>
<protein>
    <submittedName>
        <fullName evidence="1">DUF2656 domain-containing protein</fullName>
    </submittedName>
</protein>
<proteinExistence type="predicted"/>
<name>A0A6B3N9F1_9CYAN</name>
<comment type="caution">
    <text evidence="1">The sequence shown here is derived from an EMBL/GenBank/DDBJ whole genome shotgun (WGS) entry which is preliminary data.</text>
</comment>
<dbReference type="InterPro" id="IPR020325">
    <property type="entry name" value="Uncharacterised_16.1kDa"/>
</dbReference>
<dbReference type="Pfam" id="PF10847">
    <property type="entry name" value="DUF2656"/>
    <property type="match status" value="1"/>
</dbReference>
<accession>A0A6B3N9F1</accession>
<gene>
    <name evidence="1" type="ORF">F6J89_22085</name>
</gene>
<reference evidence="1" key="1">
    <citation type="submission" date="2019-11" db="EMBL/GenBank/DDBJ databases">
        <title>Genomic insights into an expanded diversity of filamentous marine cyanobacteria reveals the extraordinary biosynthetic potential of Moorea and Okeania.</title>
        <authorList>
            <person name="Ferreira Leao T."/>
            <person name="Wang M."/>
            <person name="Moss N."/>
            <person name="Da Silva R."/>
            <person name="Sanders J."/>
            <person name="Nurk S."/>
            <person name="Gurevich A."/>
            <person name="Humphrey G."/>
            <person name="Reher R."/>
            <person name="Zhu Q."/>
            <person name="Belda-Ferre P."/>
            <person name="Glukhov E."/>
            <person name="Rex R."/>
            <person name="Dorrestein P.C."/>
            <person name="Knight R."/>
            <person name="Pevzner P."/>
            <person name="Gerwick W.H."/>
            <person name="Gerwick L."/>
        </authorList>
    </citation>
    <scope>NUCLEOTIDE SEQUENCE</scope>
    <source>
        <strain evidence="1">SIO1C4</strain>
    </source>
</reference>
<evidence type="ECO:0000313" key="1">
    <source>
        <dbReference type="EMBL" id="NER30236.1"/>
    </source>
</evidence>
<organism evidence="1">
    <name type="scientific">Symploca sp. SIO1C4</name>
    <dbReference type="NCBI Taxonomy" id="2607765"/>
    <lineage>
        <taxon>Bacteria</taxon>
        <taxon>Bacillati</taxon>
        <taxon>Cyanobacteriota</taxon>
        <taxon>Cyanophyceae</taxon>
        <taxon>Coleofasciculales</taxon>
        <taxon>Coleofasciculaceae</taxon>
        <taxon>Symploca</taxon>
    </lineage>
</organism>
<dbReference type="EMBL" id="JAAHFQ010000511">
    <property type="protein sequence ID" value="NER30236.1"/>
    <property type="molecule type" value="Genomic_DNA"/>
</dbReference>
<dbReference type="AlphaFoldDB" id="A0A6B3N9F1"/>